<dbReference type="InterPro" id="IPR013320">
    <property type="entry name" value="ConA-like_dom_sf"/>
</dbReference>
<feature type="domain" description="EGF-like" evidence="10">
    <location>
        <begin position="620"/>
        <end position="656"/>
    </location>
</feature>
<sequence>MYVIAVLILSLIMTTQIHGNCLTSCQDEAGCVDNLDPISRSIGINNGFICYQYNTCFNKSSSNSSKVPVQQHPLEILYGQNITFSISDFGFNNFTFRVFQSSRYTDFATCNLSIPLQYSIINNSLIELPPMKSGIHYLMFESNHILYTCQFGFRIQLTIYENECHFQNNKDPCSLKGLCKLNREYNKYQCHCCEPYYGKSCQEIDGCLLQTSPCSNNGECNDYVAGLIHPGLNCSCHEQFHGTTCDQCISGYTGANCSIDINECNQTSTICNYGQCNNTEGSFLCQCPVNVTGKLCDTDLYDNCLSSPCQGTNKTCIDKYGGFECQCPVDFTGKFCETKIDNCKDGSCDVEGTLNCVDGFGDYKCNCKSGYTGQHCEQNINDCIEVNTKNSSKCQNGGICIDLLNGFNCHCLPGYDGDQCQNIANKCQALEPCRNGTCVRIGTNKRDYVCNCFEGYEGQNCTEIVNKCRIFPCQNNSTCNFTFNDYTCDCLPGWEDKNCSSNIDACELLKPCENNATCVDSIHDFDYVCQCLTGFTGQNCSVNIDDCIGVNCINGQCIDGINSSYCQCDDGWFGEKCNVDKDYCGLSPCVNEIECINVPNTPGFKCICKSGYTGQSCVENIDDCINNTCQNNAVCRDLINDYNCTCAPGYQGQFCEIDINECDNDPCLNNATCQNLVNQYFCACKPGFEGKNCEININECISDPCQHNSTCIDKVNDFECNCTEAYSGKDCGIHICSLNDTCLNGGQCEDTGTGFKCHCPQEFTGKYCNISVNECENSTICLHNGVCVDLYKGYQCRCVFPFNGTNCETHECDTDICQNNGSCIKSNTNFTCDCVYPWTGRHCQDLIDVCIDKKPCLNNGSCISGPDSLSYTCNCTFPYNGTGCQYHVCDIAFPCHNGTCMKTHGGFQCQCNPGFTSQDCSTDINECLVDDVCQNNGACVNMVGNFSCVCGEEYTGRLCEKKIEYCNSTTCLNGGVCINDYVNHKFKCICNGDYTGSQCDAKVSICINQTCNHGDCFDHNNGSFSCHCNFGFFGANCQQFECPCFEDGGRCVRENASEPYQCLCKAGFTGKLCDTFTTDCRNTSKSCVLDSYCQQADYGYVCVCPPHLQGERCNKPGLCSYEPCKNNGTCLSLETGGYQCLCNEEYTGNQCQYDLNECLSSPCQHNGRCAEDGIGSFKCYCLEGYNGTQCEKRLNPNNSATSLLVIGSSSNELIMTPTIETTKHMQTSVPILQTYTSQDIQLATTTTTTHNTTELTPAQLTTSLQQTPVMTPTATLPNVRSTLEILQEKTSILQFSIETLLEQSTNKIESAPSSVSIFPGNISSKLEILSSSKLHKLSSSTSKITYPKTTSKSSDILSTSDIDYSSSTKLPTAILSPDHILPTLSVSLSLKPTYIMNTNSKALQSTKTLESISYAPMQRNSYSSPMTLTSTDQLLVQSSFEINPLSSTSFIPEISDLVESSKLKVQSSAEMKSSTSFIPPETSDITESSKLNSPPTNTNIQSSTIQTLTSVISPELSEPSLVSQTIHQTVSLKFTTDLSTPTNTDGQTQTIKQTSNIRPQSSSRDALTTTFQTETTAQPTHTETTQSFVTQTLSIAVPQNSIQLQSSPQDKIQPFTSLGSLPTQLLTYSSRVSELASSTSYKYDLTQTRLPSDYLPIESTNQLVSSSPEFHQTYMVTTTESPTNSHLRPSSSVDNHITKIMSTPITNTDVLPSIETPFSPNTDLYTSLLSSSISTSKETSSMENGVFESTFFYKESSNILESSLEMKSSALPIDPTDSLHLSMTSIVQETIPSWSTGGSLATSFLEETSILPTKSIPIDFPSSSVVVPTRRPHINLTCDDQPCNGYPCSNVSDNGLMFRCQCPFPTVSPRCSIASVIHFPRFNGHSYLELPPITMTTKQNTIHIIFHTINKEGLLLYAFHQNFKDHLEIFIQNGKLAVSLSTGDTAAMVTTHQRIDNGQTIASSIKIDAAARLVTISIENGETVSKAISSSLKSVQLTSSWFLGGTPDDVYTESGITKFNGCVKEFTVNSKPYRLADPSFARNWTNIGECDISLCERHICRNNATCFPDYSDLDNYQCQCAPGYHGRTCQNKITDFCVGDPCHGGECVWTANGRKCFCQYGRVGDNCLIDAVIVSPKFSNFLNFSSYIEYPWFQTGRYAKERFEVRFQFHVVGTSSFTNCLLVYFGQSTMGAMTDDFFSIGIMHSRLYLIFNLGSGITLLRSPQTLDRNRKWHFAVAGRTGQNSYLYLDSQKKAETASSGSSSSLDVFTPLYFGGVPNFSNLPGQLSAYFYQGFDGLIADASIRTELGSFTPLLTLTNGQKTEGMVGIPVEGGRNIINKGRGICDESINICANGGKCLNTGAGFTCECVAPYKGILCNDRDLSCVDYNPCSAGSTCQSDGITISCDCPLGKHGYFCDQDINVTVPYFTKSSYMSMVPPADLSIRTKTIISVRFKADTGNGLLFYTAHSMDSGSFGDFIAVSIWQRYIYVKFNLGTHTASMRSRQKITFHKWHSLYIRRENKEAVMRLDGNYYVGVKASGPMSKLDVSSDFYLGGAPLLSSIQKAALKDVQSQHDFTGCVDSFKINGHHFELSSSIKSNNGRNIQECGTACSQNNCQNGALCSPLAQDLNTTAPEDVGYSCQCPLGLSGQLCDKEITTLTKGKFANTSYWYSRRSNFSSTYYSHLKLNFQTSTSDGLLFMNARLKDVNSDQLMIGLDGGKLKIVFVLDKIVAFAYSDFLYDDGIAHKLVVSRIGNMIQFFVNGHTPKIMSNTQIKESMTTDGHIYIGGLPSDVRKLTKTHFMSGFNGCISEVEFNEEKSVIDFASRSNSVGRNIGQCI</sequence>
<dbReference type="FunFam" id="2.10.25.10:FF:000006">
    <property type="entry name" value="Versican core protein-like isoform 1"/>
    <property type="match status" value="1"/>
</dbReference>
<keyword evidence="1 6" id="KW-0245">EGF-like domain</keyword>
<feature type="disulfide bond" evidence="6">
    <location>
        <begin position="1104"/>
        <end position="1113"/>
    </location>
</feature>
<protein>
    <submittedName>
        <fullName evidence="11">Uncharacterized protein</fullName>
    </submittedName>
</protein>
<feature type="disulfide bond" evidence="6">
    <location>
        <begin position="1142"/>
        <end position="1151"/>
    </location>
</feature>
<evidence type="ECO:0000256" key="4">
    <source>
        <dbReference type="ARBA" id="ARBA00023157"/>
    </source>
</evidence>
<dbReference type="SMART" id="SM00179">
    <property type="entry name" value="EGF_CA"/>
    <property type="match status" value="25"/>
</dbReference>
<dbReference type="FunFam" id="2.10.25.10:FF:000327">
    <property type="entry name" value="neurogenic locus notch homolog protein 4"/>
    <property type="match status" value="1"/>
</dbReference>
<feature type="disulfide bond" evidence="6">
    <location>
        <begin position="287"/>
        <end position="296"/>
    </location>
</feature>
<feature type="domain" description="EGF-like" evidence="10">
    <location>
        <begin position="1076"/>
        <end position="1114"/>
    </location>
</feature>
<feature type="disulfide bond" evidence="6">
    <location>
        <begin position="490"/>
        <end position="499"/>
    </location>
</feature>
<feature type="disulfide bond" evidence="6">
    <location>
        <begin position="1028"/>
        <end position="1037"/>
    </location>
</feature>
<dbReference type="InterPro" id="IPR001881">
    <property type="entry name" value="EGF-like_Ca-bd_dom"/>
</dbReference>
<feature type="domain" description="EGF-like" evidence="10">
    <location>
        <begin position="733"/>
        <end position="769"/>
    </location>
</feature>
<feature type="domain" description="Laminin G" evidence="9">
    <location>
        <begin position="2423"/>
        <end position="2610"/>
    </location>
</feature>
<keyword evidence="3" id="KW-0677">Repeat</keyword>
<feature type="disulfide bond" evidence="6">
    <location>
        <begin position="411"/>
        <end position="420"/>
    </location>
</feature>
<feature type="domain" description="EGF-like" evidence="10">
    <location>
        <begin position="886"/>
        <end position="921"/>
    </location>
</feature>
<feature type="disulfide bond" evidence="6">
    <location>
        <begin position="452"/>
        <end position="461"/>
    </location>
</feature>
<name>A0A7M5WK08_9CNID</name>
<dbReference type="PRINTS" id="PR01983">
    <property type="entry name" value="NOTCH"/>
</dbReference>
<feature type="disulfide bond" evidence="6">
    <location>
        <begin position="568"/>
        <end position="577"/>
    </location>
</feature>
<feature type="disulfide bond" evidence="6">
    <location>
        <begin position="589"/>
        <end position="606"/>
    </location>
</feature>
<keyword evidence="4 6" id="KW-1015">Disulfide bond</keyword>
<evidence type="ECO:0000256" key="6">
    <source>
        <dbReference type="PROSITE-ProRule" id="PRU00076"/>
    </source>
</evidence>
<feature type="disulfide bond" evidence="6">
    <location>
        <begin position="950"/>
        <end position="959"/>
    </location>
</feature>
<feature type="domain" description="EGF-like" evidence="10">
    <location>
        <begin position="923"/>
        <end position="960"/>
    </location>
</feature>
<feature type="domain" description="EGF-like" evidence="10">
    <location>
        <begin position="2340"/>
        <end position="2378"/>
    </location>
</feature>
<feature type="domain" description="EGF-like" evidence="10">
    <location>
        <begin position="379"/>
        <end position="421"/>
    </location>
</feature>
<feature type="domain" description="EGF-like" evidence="10">
    <location>
        <begin position="2093"/>
        <end position="2128"/>
    </location>
</feature>
<feature type="region of interest" description="Disordered" evidence="7">
    <location>
        <begin position="1537"/>
        <end position="1565"/>
    </location>
</feature>
<dbReference type="Gene3D" id="2.60.120.200">
    <property type="match status" value="4"/>
</dbReference>
<proteinExistence type="predicted"/>
<keyword evidence="5" id="KW-0325">Glycoprotein</keyword>
<feature type="disulfide bond" evidence="6">
    <location>
        <begin position="433"/>
        <end position="450"/>
    </location>
</feature>
<feature type="domain" description="EGF-like" evidence="10">
    <location>
        <begin position="696"/>
        <end position="732"/>
    </location>
</feature>
<dbReference type="InterPro" id="IPR001791">
    <property type="entry name" value="Laminin_G"/>
</dbReference>
<evidence type="ECO:0000256" key="1">
    <source>
        <dbReference type="ARBA" id="ARBA00022536"/>
    </source>
</evidence>
<feature type="disulfide bond" evidence="6">
    <location>
        <begin position="875"/>
        <end position="884"/>
    </location>
</feature>
<organism evidence="11 12">
    <name type="scientific">Clytia hemisphaerica</name>
    <dbReference type="NCBI Taxonomy" id="252671"/>
    <lineage>
        <taxon>Eukaryota</taxon>
        <taxon>Metazoa</taxon>
        <taxon>Cnidaria</taxon>
        <taxon>Hydrozoa</taxon>
        <taxon>Hydroidolina</taxon>
        <taxon>Leptothecata</taxon>
        <taxon>Obeliida</taxon>
        <taxon>Clytiidae</taxon>
        <taxon>Clytia</taxon>
    </lineage>
</organism>
<dbReference type="FunFam" id="2.10.25.10:FF:000122">
    <property type="entry name" value="Protein crumbs homolog 2"/>
    <property type="match status" value="1"/>
</dbReference>
<evidence type="ECO:0000259" key="9">
    <source>
        <dbReference type="PROSITE" id="PS50025"/>
    </source>
</evidence>
<dbReference type="InterPro" id="IPR018097">
    <property type="entry name" value="EGF_Ca-bd_CS"/>
</dbReference>
<feature type="domain" description="EGF-like" evidence="10">
    <location>
        <begin position="1154"/>
        <end position="1191"/>
    </location>
</feature>
<dbReference type="CDD" id="cd00054">
    <property type="entry name" value="EGF_CA"/>
    <property type="match status" value="18"/>
</dbReference>
<dbReference type="SUPFAM" id="SSF57184">
    <property type="entry name" value="Growth factor receptor domain"/>
    <property type="match status" value="3"/>
</dbReference>
<dbReference type="InterPro" id="IPR009030">
    <property type="entry name" value="Growth_fac_rcpt_cys_sf"/>
</dbReference>
<feature type="disulfide bond" evidence="6">
    <location>
        <begin position="2642"/>
        <end position="2651"/>
    </location>
</feature>
<feature type="domain" description="EGF-like" evidence="10">
    <location>
        <begin position="1043"/>
        <end position="1074"/>
    </location>
</feature>
<feature type="domain" description="EGF-like" evidence="10">
    <location>
        <begin position="2607"/>
        <end position="2652"/>
    </location>
</feature>
<evidence type="ECO:0000259" key="10">
    <source>
        <dbReference type="PROSITE" id="PS50026"/>
    </source>
</evidence>
<dbReference type="SMART" id="SM00181">
    <property type="entry name" value="EGF"/>
    <property type="match status" value="32"/>
</dbReference>
<dbReference type="GO" id="GO:0050877">
    <property type="term" value="P:nervous system process"/>
    <property type="evidence" value="ECO:0007669"/>
    <property type="project" value="UniProtKB-ARBA"/>
</dbReference>
<dbReference type="OrthoDB" id="5983569at2759"/>
<feature type="domain" description="EGF-like" evidence="10">
    <location>
        <begin position="543"/>
        <end position="578"/>
    </location>
</feature>
<feature type="disulfide bond" evidence="6">
    <location>
        <begin position="798"/>
        <end position="807"/>
    </location>
</feature>
<dbReference type="PROSITE" id="PS00022">
    <property type="entry name" value="EGF_1"/>
    <property type="match status" value="29"/>
</dbReference>
<feature type="signal peptide" evidence="8">
    <location>
        <begin position="1"/>
        <end position="19"/>
    </location>
</feature>
<feature type="disulfide bond" evidence="6">
    <location>
        <begin position="1181"/>
        <end position="1190"/>
    </location>
</feature>
<feature type="disulfide bond" evidence="6">
    <location>
        <begin position="2080"/>
        <end position="2089"/>
    </location>
</feature>
<feature type="domain" description="EGF-like" evidence="10">
    <location>
        <begin position="464"/>
        <end position="500"/>
    </location>
</feature>
<feature type="disulfide bond" evidence="6">
    <location>
        <begin position="608"/>
        <end position="617"/>
    </location>
</feature>
<feature type="disulfide bond" evidence="6">
    <location>
        <begin position="327"/>
        <end position="336"/>
    </location>
</feature>
<dbReference type="PROSITE" id="PS01187">
    <property type="entry name" value="EGF_CA"/>
    <property type="match status" value="3"/>
</dbReference>
<dbReference type="GO" id="GO:0045197">
    <property type="term" value="P:establishment or maintenance of epithelial cell apical/basal polarity"/>
    <property type="evidence" value="ECO:0007669"/>
    <property type="project" value="TreeGrafter"/>
</dbReference>
<feature type="disulfide bond" evidence="6">
    <location>
        <begin position="722"/>
        <end position="731"/>
    </location>
</feature>
<feature type="disulfide bond" evidence="6">
    <location>
        <begin position="834"/>
        <end position="843"/>
    </location>
</feature>
<dbReference type="PROSITE" id="PS50025">
    <property type="entry name" value="LAM_G_DOMAIN"/>
    <property type="match status" value="4"/>
</dbReference>
<feature type="domain" description="EGF-like" evidence="10">
    <location>
        <begin position="160"/>
        <end position="202"/>
    </location>
</feature>
<feature type="disulfide bond" evidence="6">
    <location>
        <begin position="990"/>
        <end position="999"/>
    </location>
</feature>
<reference evidence="11" key="1">
    <citation type="submission" date="2021-01" db="UniProtKB">
        <authorList>
            <consortium name="EnsemblMetazoa"/>
        </authorList>
    </citation>
    <scope>IDENTIFICATION</scope>
</reference>
<feature type="region of interest" description="Disordered" evidence="7">
    <location>
        <begin position="1469"/>
        <end position="1501"/>
    </location>
</feature>
<evidence type="ECO:0000313" key="12">
    <source>
        <dbReference type="Proteomes" id="UP000594262"/>
    </source>
</evidence>
<feature type="domain" description="EGF-like" evidence="10">
    <location>
        <begin position="260"/>
        <end position="297"/>
    </location>
</feature>
<evidence type="ECO:0000256" key="2">
    <source>
        <dbReference type="ARBA" id="ARBA00022729"/>
    </source>
</evidence>
<feature type="disulfide bond" evidence="6">
    <location>
        <begin position="1064"/>
        <end position="1073"/>
    </location>
</feature>
<feature type="disulfide bond" evidence="6">
    <location>
        <begin position="2368"/>
        <end position="2377"/>
    </location>
</feature>
<feature type="domain" description="EGF-like" evidence="10">
    <location>
        <begin position="658"/>
        <end position="694"/>
    </location>
</feature>
<dbReference type="Pfam" id="PF00054">
    <property type="entry name" value="Laminin_G_1"/>
    <property type="match status" value="2"/>
</dbReference>
<feature type="domain" description="EGF-like" evidence="10">
    <location>
        <begin position="1002"/>
        <end position="1038"/>
    </location>
</feature>
<feature type="disulfide bond" evidence="6">
    <location>
        <begin position="684"/>
        <end position="693"/>
    </location>
</feature>
<feature type="disulfide bond" evidence="6">
    <location>
        <begin position="646"/>
        <end position="655"/>
    </location>
</feature>
<dbReference type="GO" id="GO:0032991">
    <property type="term" value="C:protein-containing complex"/>
    <property type="evidence" value="ECO:0007669"/>
    <property type="project" value="TreeGrafter"/>
</dbReference>
<feature type="disulfide bond" evidence="6">
    <location>
        <begin position="2407"/>
        <end position="2416"/>
    </location>
</feature>
<evidence type="ECO:0000256" key="3">
    <source>
        <dbReference type="ARBA" id="ARBA00022737"/>
    </source>
</evidence>
<keyword evidence="2 8" id="KW-0732">Signal</keyword>
<feature type="domain" description="Laminin G" evidence="9">
    <location>
        <begin position="2658"/>
        <end position="2836"/>
    </location>
</feature>
<feature type="disulfide bond" evidence="6">
    <location>
        <begin position="1006"/>
        <end position="1016"/>
    </location>
</feature>
<feature type="domain" description="EGF-like" evidence="10">
    <location>
        <begin position="846"/>
        <end position="885"/>
    </location>
</feature>
<comment type="caution">
    <text evidence="6">Lacks conserved residue(s) required for the propagation of feature annotation.</text>
</comment>
<feature type="domain" description="EGF-like" evidence="10">
    <location>
        <begin position="203"/>
        <end position="246"/>
    </location>
</feature>
<dbReference type="Pfam" id="PF00008">
    <property type="entry name" value="EGF"/>
    <property type="match status" value="11"/>
</dbReference>
<feature type="domain" description="EGF-like" evidence="10">
    <location>
        <begin position="502"/>
        <end position="541"/>
    </location>
</feature>
<dbReference type="FunFam" id="2.10.25.10:FF:000142">
    <property type="entry name" value="Crumbs cell polarity complex component 2"/>
    <property type="match status" value="1"/>
</dbReference>
<feature type="disulfide bond" evidence="6">
    <location>
        <begin position="531"/>
        <end position="540"/>
    </location>
</feature>
<feature type="domain" description="EGF-like" evidence="10">
    <location>
        <begin position="771"/>
        <end position="808"/>
    </location>
</feature>
<feature type="disulfide bond" evidence="6">
    <location>
        <begin position="367"/>
        <end position="376"/>
    </location>
</feature>
<feature type="domain" description="Laminin G" evidence="9">
    <location>
        <begin position="2137"/>
        <end position="2344"/>
    </location>
</feature>
<feature type="disulfide bond" evidence="6">
    <location>
        <begin position="2118"/>
        <end position="2127"/>
    </location>
</feature>
<dbReference type="Pfam" id="PF07645">
    <property type="entry name" value="EGF_CA"/>
    <property type="match status" value="1"/>
</dbReference>
<dbReference type="Pfam" id="PF12661">
    <property type="entry name" value="hEGF"/>
    <property type="match status" value="5"/>
</dbReference>
<feature type="domain" description="EGF-like" evidence="10">
    <location>
        <begin position="962"/>
        <end position="1000"/>
    </location>
</feature>
<feature type="domain" description="EGF-like" evidence="10">
    <location>
        <begin position="809"/>
        <end position="844"/>
    </location>
</feature>
<keyword evidence="12" id="KW-1185">Reference proteome</keyword>
<feature type="domain" description="Laminin G" evidence="9">
    <location>
        <begin position="1877"/>
        <end position="2050"/>
    </location>
</feature>
<feature type="disulfide bond" evidence="6">
    <location>
        <begin position="348"/>
        <end position="365"/>
    </location>
</feature>
<dbReference type="InterPro" id="IPR013032">
    <property type="entry name" value="EGF-like_CS"/>
</dbReference>
<dbReference type="InterPro" id="IPR051022">
    <property type="entry name" value="Notch_Cell-Fate_Det"/>
</dbReference>
<feature type="disulfide bond" evidence="6">
    <location>
        <begin position="547"/>
        <end position="557"/>
    </location>
</feature>
<feature type="disulfide bond" evidence="6">
    <location>
        <begin position="856"/>
        <end position="873"/>
    </location>
</feature>
<dbReference type="EnsemblMetazoa" id="CLYHEMT006228.1">
    <property type="protein sequence ID" value="CLYHEMP006228.1"/>
    <property type="gene ID" value="CLYHEMG006228"/>
</dbReference>
<dbReference type="FunFam" id="2.10.25.10:FF:000472">
    <property type="entry name" value="Uncharacterized protein, isoform A"/>
    <property type="match status" value="2"/>
</dbReference>
<feature type="disulfide bond" evidence="6">
    <location>
        <begin position="2097"/>
        <end position="2107"/>
    </location>
</feature>
<dbReference type="Pfam" id="PF02210">
    <property type="entry name" value="Laminin_G_2"/>
    <property type="match status" value="2"/>
</dbReference>
<feature type="chain" id="PRO_5029499895" evidence="8">
    <location>
        <begin position="20"/>
        <end position="2837"/>
    </location>
</feature>
<evidence type="ECO:0000256" key="8">
    <source>
        <dbReference type="SAM" id="SignalP"/>
    </source>
</evidence>
<feature type="domain" description="EGF-like" evidence="10">
    <location>
        <begin position="339"/>
        <end position="377"/>
    </location>
</feature>
<dbReference type="Gene3D" id="2.10.25.10">
    <property type="entry name" value="Laminin"/>
    <property type="match status" value="26"/>
</dbReference>
<dbReference type="GO" id="GO:0007157">
    <property type="term" value="P:heterophilic cell-cell adhesion via plasma membrane cell adhesion molecules"/>
    <property type="evidence" value="ECO:0007669"/>
    <property type="project" value="TreeGrafter"/>
</dbReference>
<feature type="disulfide bond" evidence="6">
    <location>
        <begin position="236"/>
        <end position="245"/>
    </location>
</feature>
<feature type="disulfide bond" evidence="6">
    <location>
        <begin position="173"/>
        <end position="190"/>
    </location>
</feature>
<dbReference type="PANTHER" id="PTHR24049:SF22">
    <property type="entry name" value="DROSOPHILA CRUMBS HOMOLOG"/>
    <property type="match status" value="1"/>
</dbReference>
<dbReference type="Proteomes" id="UP000594262">
    <property type="component" value="Unplaced"/>
</dbReference>
<feature type="disulfide bond" evidence="6">
    <location>
        <begin position="759"/>
        <end position="768"/>
    </location>
</feature>
<feature type="disulfide bond" evidence="6">
    <location>
        <begin position="971"/>
        <end position="988"/>
    </location>
</feature>
<feature type="disulfide bond" evidence="6">
    <location>
        <begin position="911"/>
        <end position="920"/>
    </location>
</feature>
<evidence type="ECO:0000256" key="5">
    <source>
        <dbReference type="ARBA" id="ARBA00023180"/>
    </source>
</evidence>
<feature type="disulfide bond" evidence="6">
    <location>
        <begin position="192"/>
        <end position="201"/>
    </location>
</feature>
<feature type="domain" description="EGF-like" evidence="10">
    <location>
        <begin position="2380"/>
        <end position="2417"/>
    </location>
</feature>
<dbReference type="PROSITE" id="PS50026">
    <property type="entry name" value="EGF_3"/>
    <property type="match status" value="31"/>
</dbReference>
<dbReference type="GO" id="GO:0005886">
    <property type="term" value="C:plasma membrane"/>
    <property type="evidence" value="ECO:0007669"/>
    <property type="project" value="TreeGrafter"/>
</dbReference>
<dbReference type="SUPFAM" id="SSF57196">
    <property type="entry name" value="EGF/Laminin"/>
    <property type="match status" value="13"/>
</dbReference>
<dbReference type="PROSITE" id="PS01186">
    <property type="entry name" value="EGF_2"/>
    <property type="match status" value="19"/>
</dbReference>
<feature type="domain" description="EGF-like" evidence="10">
    <location>
        <begin position="580"/>
        <end position="618"/>
    </location>
</feature>
<evidence type="ECO:0000256" key="7">
    <source>
        <dbReference type="SAM" id="MobiDB-lite"/>
    </source>
</evidence>
<dbReference type="InterPro" id="IPR000742">
    <property type="entry name" value="EGF"/>
</dbReference>
<feature type="domain" description="EGF-like" evidence="10">
    <location>
        <begin position="2051"/>
        <end position="2090"/>
    </location>
</feature>
<dbReference type="PROSITE" id="PS00010">
    <property type="entry name" value="ASX_HYDROXYL"/>
    <property type="match status" value="11"/>
</dbReference>
<accession>A0A7M5WK08</accession>
<evidence type="ECO:0000313" key="11">
    <source>
        <dbReference type="EnsemblMetazoa" id="CLYHEMP006228.1"/>
    </source>
</evidence>
<feature type="domain" description="EGF-like" evidence="10">
    <location>
        <begin position="423"/>
        <end position="462"/>
    </location>
</feature>
<dbReference type="SUPFAM" id="SSF49899">
    <property type="entry name" value="Concanavalin A-like lectins/glucanases"/>
    <property type="match status" value="4"/>
</dbReference>
<feature type="domain" description="EGF-like" evidence="10">
    <location>
        <begin position="1115"/>
        <end position="1152"/>
    </location>
</feature>
<dbReference type="GO" id="GO:0005509">
    <property type="term" value="F:calcium ion binding"/>
    <property type="evidence" value="ECO:0007669"/>
    <property type="project" value="InterPro"/>
</dbReference>
<dbReference type="PANTHER" id="PTHR24049">
    <property type="entry name" value="CRUMBS FAMILY MEMBER"/>
    <property type="match status" value="1"/>
</dbReference>
<dbReference type="InterPro" id="IPR000152">
    <property type="entry name" value="EGF-type_Asp/Asn_hydroxyl_site"/>
</dbReference>
<dbReference type="SMART" id="SM00282">
    <property type="entry name" value="LamG"/>
    <property type="match status" value="4"/>
</dbReference>
<feature type="domain" description="EGF-like" evidence="10">
    <location>
        <begin position="300"/>
        <end position="337"/>
    </location>
</feature>
<feature type="disulfide bond" evidence="6">
    <location>
        <begin position="512"/>
        <end position="529"/>
    </location>
</feature>
<dbReference type="CDD" id="cd00110">
    <property type="entry name" value="LamG"/>
    <property type="match status" value="4"/>
</dbReference>
<dbReference type="InterPro" id="IPR049883">
    <property type="entry name" value="NOTCH1_EGF-like"/>
</dbReference>